<keyword evidence="1" id="KW-0378">Hydrolase</keyword>
<dbReference type="GO" id="GO:0016787">
    <property type="term" value="F:hydrolase activity"/>
    <property type="evidence" value="ECO:0007669"/>
    <property type="project" value="UniProtKB-KW"/>
</dbReference>
<name>G3BB93_CANTC</name>
<dbReference type="GeneID" id="18247659"/>
<organism evidence="2">
    <name type="scientific">Candida tenuis (strain ATCC 10573 / BCRC 21748 / CBS 615 / JCM 9827 / NBRC 10315 / NRRL Y-1498 / VKM Y-70)</name>
    <name type="common">Yeast</name>
    <name type="synonym">Yamadazyma tenuis</name>
    <dbReference type="NCBI Taxonomy" id="590646"/>
    <lineage>
        <taxon>Eukaryota</taxon>
        <taxon>Fungi</taxon>
        <taxon>Dikarya</taxon>
        <taxon>Ascomycota</taxon>
        <taxon>Saccharomycotina</taxon>
        <taxon>Pichiomycetes</taxon>
        <taxon>Debaryomycetaceae</taxon>
        <taxon>Yamadazyma</taxon>
    </lineage>
</organism>
<sequence length="292" mass="33566">MVPYPPGPEPFYRYVSDIVSNWQLSPTKSPIIIGVSGPQGSGKSFAVDQAVAFLYAQFPHVKVAQMSMDDVYLTHAQQQLLTQKSIEQMDNNRLVQGRGLPGTHDLELLGDVLHKIRIRDEVAIPRYDKSAFNGEGDRAPRETWTVYTKQQAVDVLLFEGWFNGYLAIPDEEMSKRYNALPADSASKTNTLQHMLQVNDFLKKYGSVWYRFDYFINFETEDINNVYKWRLQQEHDLIAKRGSGMTDAQVASFISRYMAMYEVYYEDLCRSGSLVEDTDSFNIKINLERRVLV</sequence>
<dbReference type="OrthoDB" id="347435at2759"/>
<reference evidence="1 2" key="1">
    <citation type="journal article" date="2011" name="Proc. Natl. Acad. Sci. U.S.A.">
        <title>Comparative genomics of xylose-fermenting fungi for enhanced biofuel production.</title>
        <authorList>
            <person name="Wohlbach D.J."/>
            <person name="Kuo A."/>
            <person name="Sato T.K."/>
            <person name="Potts K.M."/>
            <person name="Salamov A.A."/>
            <person name="LaButti K.M."/>
            <person name="Sun H."/>
            <person name="Clum A."/>
            <person name="Pangilinan J.L."/>
            <person name="Lindquist E.A."/>
            <person name="Lucas S."/>
            <person name="Lapidus A."/>
            <person name="Jin M."/>
            <person name="Gunawan C."/>
            <person name="Balan V."/>
            <person name="Dale B.E."/>
            <person name="Jeffries T.W."/>
            <person name="Zinkel R."/>
            <person name="Barry K.W."/>
            <person name="Grigoriev I.V."/>
            <person name="Gasch A.P."/>
        </authorList>
    </citation>
    <scope>NUCLEOTIDE SEQUENCE [LARGE SCALE GENOMIC DNA]</scope>
    <source>
        <strain evidence="2">ATCC 10573 / BCRC 21748 / CBS 615 / JCM 9827 / NBRC 10315 / NRRL Y-1498 / VKM Y-70</strain>
    </source>
</reference>
<dbReference type="eggNOG" id="KOG2878">
    <property type="taxonomic scope" value="Eukaryota"/>
</dbReference>
<dbReference type="PANTHER" id="PTHR10285">
    <property type="entry name" value="URIDINE KINASE"/>
    <property type="match status" value="1"/>
</dbReference>
<dbReference type="Proteomes" id="UP000000707">
    <property type="component" value="Unassembled WGS sequence"/>
</dbReference>
<dbReference type="KEGG" id="cten:18247659"/>
<keyword evidence="2" id="KW-1185">Reference proteome</keyword>
<dbReference type="SUPFAM" id="SSF52540">
    <property type="entry name" value="P-loop containing nucleoside triphosphate hydrolases"/>
    <property type="match status" value="1"/>
</dbReference>
<accession>G3BB93</accession>
<dbReference type="InterPro" id="IPR027417">
    <property type="entry name" value="P-loop_NTPase"/>
</dbReference>
<dbReference type="Gene3D" id="3.40.50.300">
    <property type="entry name" value="P-loop containing nucleotide triphosphate hydrolases"/>
    <property type="match status" value="1"/>
</dbReference>
<dbReference type="EMBL" id="GL996527">
    <property type="protein sequence ID" value="EGV61521.1"/>
    <property type="molecule type" value="Genomic_DNA"/>
</dbReference>
<proteinExistence type="predicted"/>
<evidence type="ECO:0000313" key="2">
    <source>
        <dbReference type="Proteomes" id="UP000000707"/>
    </source>
</evidence>
<gene>
    <name evidence="1" type="ORF">CANTEDRAFT_114989</name>
</gene>
<evidence type="ECO:0000313" key="1">
    <source>
        <dbReference type="EMBL" id="EGV61521.1"/>
    </source>
</evidence>
<protein>
    <submittedName>
        <fullName evidence="1">p-loop containing nucleoside triphosphate hydrolase protein</fullName>
    </submittedName>
</protein>
<dbReference type="AlphaFoldDB" id="G3BB93"/>
<dbReference type="HOGENOM" id="CLU_056986_0_0_1"/>
<dbReference type="STRING" id="590646.G3BB93"/>